<evidence type="ECO:0000313" key="5">
    <source>
        <dbReference type="Proteomes" id="UP000776983"/>
    </source>
</evidence>
<dbReference type="Pfam" id="PF14302">
    <property type="entry name" value="DUF4377"/>
    <property type="match status" value="1"/>
</dbReference>
<comment type="caution">
    <text evidence="4">The sequence shown here is derived from an EMBL/GenBank/DDBJ whole genome shotgun (WGS) entry which is preliminary data.</text>
</comment>
<dbReference type="InterPro" id="IPR038670">
    <property type="entry name" value="HslJ-like_sf"/>
</dbReference>
<name>A0ABS8CAC4_9BURK</name>
<dbReference type="Pfam" id="PF03724">
    <property type="entry name" value="META"/>
    <property type="match status" value="1"/>
</dbReference>
<dbReference type="Gene3D" id="2.40.128.270">
    <property type="match status" value="1"/>
</dbReference>
<keyword evidence="5" id="KW-1185">Reference proteome</keyword>
<feature type="chain" id="PRO_5047095440" evidence="1">
    <location>
        <begin position="23"/>
        <end position="281"/>
    </location>
</feature>
<evidence type="ECO:0000259" key="2">
    <source>
        <dbReference type="Pfam" id="PF03724"/>
    </source>
</evidence>
<feature type="domain" description="DUF306" evidence="2">
    <location>
        <begin position="49"/>
        <end position="160"/>
    </location>
</feature>
<dbReference type="InterPro" id="IPR005184">
    <property type="entry name" value="DUF306_Meta_HslJ"/>
</dbReference>
<organism evidence="4 5">
    <name type="scientific">Mesopusillimonas faecipullorum</name>
    <dbReference type="NCBI Taxonomy" id="2755040"/>
    <lineage>
        <taxon>Bacteria</taxon>
        <taxon>Pseudomonadati</taxon>
        <taxon>Pseudomonadota</taxon>
        <taxon>Betaproteobacteria</taxon>
        <taxon>Burkholderiales</taxon>
        <taxon>Alcaligenaceae</taxon>
        <taxon>Mesopusillimonas</taxon>
    </lineage>
</organism>
<protein>
    <submittedName>
        <fullName evidence="4">META and DUF4377 domain-containing protein</fullName>
    </submittedName>
</protein>
<feature type="signal peptide" evidence="1">
    <location>
        <begin position="1"/>
        <end position="22"/>
    </location>
</feature>
<feature type="domain" description="DUF4377" evidence="3">
    <location>
        <begin position="185"/>
        <end position="269"/>
    </location>
</feature>
<accession>A0ABS8CAC4</accession>
<proteinExistence type="predicted"/>
<dbReference type="InterPro" id="IPR025485">
    <property type="entry name" value="DUF4377"/>
</dbReference>
<dbReference type="PANTHER" id="PTHR35535">
    <property type="entry name" value="HEAT SHOCK PROTEIN HSLJ"/>
    <property type="match status" value="1"/>
</dbReference>
<dbReference type="Proteomes" id="UP000776983">
    <property type="component" value="Unassembled WGS sequence"/>
</dbReference>
<evidence type="ECO:0000256" key="1">
    <source>
        <dbReference type="SAM" id="SignalP"/>
    </source>
</evidence>
<dbReference type="PANTHER" id="PTHR35535:SF1">
    <property type="entry name" value="HEAT SHOCK PROTEIN HSLJ"/>
    <property type="match status" value="1"/>
</dbReference>
<dbReference type="PROSITE" id="PS51257">
    <property type="entry name" value="PROKAR_LIPOPROTEIN"/>
    <property type="match status" value="1"/>
</dbReference>
<reference evidence="4 5" key="1">
    <citation type="submission" date="2020-07" db="EMBL/GenBank/DDBJ databases">
        <title>Pusillimonas sp. nov., isolated from poultry manure in Taiwan.</title>
        <authorList>
            <person name="Lin S.-Y."/>
            <person name="Tang Y.-S."/>
            <person name="Young C.-C."/>
        </authorList>
    </citation>
    <scope>NUCLEOTIDE SEQUENCE [LARGE SCALE GENOMIC DNA]</scope>
    <source>
        <strain evidence="4 5">CC-YST705</strain>
    </source>
</reference>
<keyword evidence="1" id="KW-0732">Signal</keyword>
<gene>
    <name evidence="4" type="ORF">H0484_04230</name>
</gene>
<dbReference type="EMBL" id="JACDXW010000002">
    <property type="protein sequence ID" value="MCB5362960.1"/>
    <property type="molecule type" value="Genomic_DNA"/>
</dbReference>
<sequence>MKRIVRQLSLALVAFAGLTACAGTGQAPDGSSSSTSNSASGSSMQSSAQALTAYHWALMDAQNAQGQSQPGWLESGGGPASLRFQDGSVLVSGLCNSMSGRYVLQGQNIQISHLVGTMKMCANQTLMRYEQQFGLRLPQARSWSITSGSQTILTLVFQDGARWVLQGEPTHEAMYGGPGETVFLEVDAQRQACSHPLMPGHQCLRVREIVYDASGIKQQAGQWQLFYGEIENYQHQPGVRNVLRLKRYTRQQVPADASQYVYVLDMIVESETMSDSSRRKP</sequence>
<dbReference type="InterPro" id="IPR053147">
    <property type="entry name" value="Hsp_HslJ-like"/>
</dbReference>
<evidence type="ECO:0000313" key="4">
    <source>
        <dbReference type="EMBL" id="MCB5362960.1"/>
    </source>
</evidence>
<evidence type="ECO:0000259" key="3">
    <source>
        <dbReference type="Pfam" id="PF14302"/>
    </source>
</evidence>
<dbReference type="RefSeq" id="WP_226953205.1">
    <property type="nucleotide sequence ID" value="NZ_JACDXW010000002.1"/>
</dbReference>